<dbReference type="InterPro" id="IPR043129">
    <property type="entry name" value="ATPase_NBD"/>
</dbReference>
<dbReference type="FunFam" id="3.30.420.40:FF:000028">
    <property type="entry name" value="heat shock 70 kDa protein-like"/>
    <property type="match status" value="1"/>
</dbReference>
<dbReference type="SUPFAM" id="SSF53067">
    <property type="entry name" value="Actin-like ATPase domain"/>
    <property type="match status" value="3"/>
</dbReference>
<dbReference type="Gene3D" id="2.60.34.10">
    <property type="entry name" value="Substrate Binding Domain Of DNAk, Chain A, domain 1"/>
    <property type="match status" value="2"/>
</dbReference>
<evidence type="ECO:0000313" key="8">
    <source>
        <dbReference type="Proteomes" id="UP001140206"/>
    </source>
</evidence>
<dbReference type="GO" id="GO:0140662">
    <property type="term" value="F:ATP-dependent protein folding chaperone"/>
    <property type="evidence" value="ECO:0007669"/>
    <property type="project" value="InterPro"/>
</dbReference>
<reference evidence="7" key="1">
    <citation type="submission" date="2022-08" db="EMBL/GenBank/DDBJ databases">
        <authorList>
            <person name="Marques A."/>
        </authorList>
    </citation>
    <scope>NUCLEOTIDE SEQUENCE</scope>
    <source>
        <strain evidence="7">RhyPub2mFocal</strain>
        <tissue evidence="7">Leaves</tissue>
    </source>
</reference>
<feature type="coiled-coil region" evidence="5">
    <location>
        <begin position="750"/>
        <end position="777"/>
    </location>
</feature>
<keyword evidence="8" id="KW-1185">Reference proteome</keyword>
<evidence type="ECO:0000313" key="7">
    <source>
        <dbReference type="EMBL" id="KAJ4786742.1"/>
    </source>
</evidence>
<comment type="subcellular location">
    <subcellularLocation>
        <location evidence="1">Endoplasmic reticulum lumen</location>
    </subcellularLocation>
</comment>
<dbReference type="FunFam" id="3.30.30.30:FF:000005">
    <property type="entry name" value="Heat shock protein ssb1"/>
    <property type="match status" value="1"/>
</dbReference>
<protein>
    <submittedName>
        <fullName evidence="7">Heat shock 70 kDa protein</fullName>
    </submittedName>
</protein>
<gene>
    <name evidence="7" type="ORF">LUZ62_037988</name>
</gene>
<evidence type="ECO:0000256" key="5">
    <source>
        <dbReference type="SAM" id="Coils"/>
    </source>
</evidence>
<dbReference type="EMBL" id="JAMFTS010000002">
    <property type="protein sequence ID" value="KAJ4786742.1"/>
    <property type="molecule type" value="Genomic_DNA"/>
</dbReference>
<dbReference type="Gene3D" id="3.90.640.10">
    <property type="entry name" value="Actin, Chain A, domain 4"/>
    <property type="match status" value="1"/>
</dbReference>
<evidence type="ECO:0000256" key="3">
    <source>
        <dbReference type="ARBA" id="ARBA00022741"/>
    </source>
</evidence>
<dbReference type="Pfam" id="PF00012">
    <property type="entry name" value="HSP70"/>
    <property type="match status" value="2"/>
</dbReference>
<dbReference type="InterPro" id="IPR013126">
    <property type="entry name" value="Hsp_70_fam"/>
</dbReference>
<dbReference type="InterPro" id="IPR029047">
    <property type="entry name" value="HSP70_peptide-bd_sf"/>
</dbReference>
<evidence type="ECO:0000256" key="6">
    <source>
        <dbReference type="SAM" id="MobiDB-lite"/>
    </source>
</evidence>
<dbReference type="AlphaFoldDB" id="A0AAV8EZZ1"/>
<dbReference type="Gene3D" id="3.30.30.30">
    <property type="match status" value="1"/>
</dbReference>
<proteinExistence type="inferred from homology"/>
<keyword evidence="7" id="KW-0346">Stress response</keyword>
<feature type="region of interest" description="Disordered" evidence="6">
    <location>
        <begin position="237"/>
        <end position="257"/>
    </location>
</feature>
<dbReference type="Gene3D" id="1.20.1270.10">
    <property type="match status" value="1"/>
</dbReference>
<comment type="similarity">
    <text evidence="2">Belongs to the heat shock protein 70 family.</text>
</comment>
<sequence length="848" mass="94088">MIAIHPNSSDERHIAPEEIFSMILIHVKEAAESFLGYPIENAVVTVPVYFNHAQRQIVKDAGSIAGVSLRLISSSVAATMAYGFEKKELSEICDADAAVTYGAAILASILGGDVHMDVESLILLDITPFSLGVEIGGGVMSVLIPRNSRLPTKKEKVFSTDYDNQTSFLVRVFEGDGTQTQYNNFLGEFELCGIPPLPKGASQINICFEIDANGTLIVSAEDRTHGLKKKIRFGGTDSESRAISSNDGSSEGEDEDHRWEDAKKLLTKSIENIKVAIDEESTVLKLSSWDKKTIEEEIESVVKWMGVKHLIGRNYSELSIGSNLKSSSLMVIPDADDRPVVHVQYKGKEKKLVPEQIASIIFRKMKEISEAYVRSTVKNAVVSVPSYFGSSQRKALIDAALIAGLNTLQIINEPTAAAIAYYSHKVTTESFIGKTILVFDIGGGYLDVSVISNCNGVLKVLASVGNPNLSGNCFDRKIVDHFVQQFEKKEERDISKNARALRKLTTACEKAKRVLSTVSRTTIEIDSLCDGIDFCCAISRDEFEEINKDLLQMCIEAVENCLKEAQIHKGQIDDIIPVGGSTRIPKIQQLLQEFFNGKELYKSINPDEAVAYGATIQAAILTSGKEERDRLYDLKVHDVNPQSVGLEIASGDMSVLIPRNNPIPANKEHIFTTSSNNQTSISIRLRACESGCFLSKYNLIDLPLYSRGIPKIHVTFSINIDGILSLKAYDITDGKKTEINCKEISCGLGKEEVEQLMQDLEKYKMDDEENLKRIEAKNALEDYAYRAREVARNARDAGKLYFTEKRKIERAVDQAINWLDNDQFAEACEFEEKLRELKQVCDPLIQKS</sequence>
<dbReference type="GO" id="GO:0005788">
    <property type="term" value="C:endoplasmic reticulum lumen"/>
    <property type="evidence" value="ECO:0007669"/>
    <property type="project" value="UniProtKB-SubCell"/>
</dbReference>
<comment type="caution">
    <text evidence="7">The sequence shown here is derived from an EMBL/GenBank/DDBJ whole genome shotgun (WGS) entry which is preliminary data.</text>
</comment>
<accession>A0AAV8EZZ1</accession>
<evidence type="ECO:0000256" key="1">
    <source>
        <dbReference type="ARBA" id="ARBA00004319"/>
    </source>
</evidence>
<name>A0AAV8EZZ1_9POAL</name>
<keyword evidence="5" id="KW-0175">Coiled coil</keyword>
<dbReference type="CDD" id="cd24028">
    <property type="entry name" value="ASKHA_NBD_HSP70_HSPA1-like"/>
    <property type="match status" value="1"/>
</dbReference>
<dbReference type="SUPFAM" id="SSF100920">
    <property type="entry name" value="Heat shock protein 70kD (HSP70), peptide-binding domain"/>
    <property type="match status" value="2"/>
</dbReference>
<dbReference type="GO" id="GO:0005524">
    <property type="term" value="F:ATP binding"/>
    <property type="evidence" value="ECO:0007669"/>
    <property type="project" value="UniProtKB-KW"/>
</dbReference>
<keyword evidence="4" id="KW-0067">ATP-binding</keyword>
<keyword evidence="3" id="KW-0547">Nucleotide-binding</keyword>
<evidence type="ECO:0000256" key="2">
    <source>
        <dbReference type="ARBA" id="ARBA00007381"/>
    </source>
</evidence>
<dbReference type="PRINTS" id="PR00301">
    <property type="entry name" value="HEATSHOCK70"/>
</dbReference>
<dbReference type="Gene3D" id="3.30.420.40">
    <property type="match status" value="3"/>
</dbReference>
<dbReference type="PANTHER" id="PTHR19375">
    <property type="entry name" value="HEAT SHOCK PROTEIN 70KDA"/>
    <property type="match status" value="1"/>
</dbReference>
<organism evidence="7 8">
    <name type="scientific">Rhynchospora pubera</name>
    <dbReference type="NCBI Taxonomy" id="906938"/>
    <lineage>
        <taxon>Eukaryota</taxon>
        <taxon>Viridiplantae</taxon>
        <taxon>Streptophyta</taxon>
        <taxon>Embryophyta</taxon>
        <taxon>Tracheophyta</taxon>
        <taxon>Spermatophyta</taxon>
        <taxon>Magnoliopsida</taxon>
        <taxon>Liliopsida</taxon>
        <taxon>Poales</taxon>
        <taxon>Cyperaceae</taxon>
        <taxon>Cyperoideae</taxon>
        <taxon>Rhynchosporeae</taxon>
        <taxon>Rhynchospora</taxon>
    </lineage>
</organism>
<dbReference type="Proteomes" id="UP001140206">
    <property type="component" value="Chromosome 2"/>
</dbReference>
<dbReference type="FunFam" id="3.30.420.40:FF:000545">
    <property type="entry name" value="Endoplasmic reticulum chaperone BiP"/>
    <property type="match status" value="1"/>
</dbReference>
<dbReference type="SUPFAM" id="SSF100934">
    <property type="entry name" value="Heat shock protein 70kD (HSP70), C-terminal subdomain"/>
    <property type="match status" value="1"/>
</dbReference>
<dbReference type="FunFam" id="3.90.640.10:FF:000010">
    <property type="entry name" value="heat shock 70 kDa protein 14"/>
    <property type="match status" value="1"/>
</dbReference>
<dbReference type="InterPro" id="IPR029048">
    <property type="entry name" value="HSP70_C_sf"/>
</dbReference>
<evidence type="ECO:0000256" key="4">
    <source>
        <dbReference type="ARBA" id="ARBA00022840"/>
    </source>
</evidence>